<dbReference type="KEGG" id="cman:A9D14_10425"/>
<keyword evidence="12" id="KW-1185">Reference proteome</keyword>
<protein>
    <recommendedName>
        <fullName evidence="7 8">UDP-N-acetylmuramoylalanine--D-glutamate ligase</fullName>
        <ecNumber evidence="7 8">6.3.2.9</ecNumber>
    </recommendedName>
    <alternativeName>
        <fullName evidence="7">D-glutamic acid-adding enzyme</fullName>
    </alternativeName>
    <alternativeName>
        <fullName evidence="7">UDP-N-acetylmuramoyl-L-alanyl-D-glutamate synthetase</fullName>
    </alternativeName>
</protein>
<evidence type="ECO:0000256" key="1">
    <source>
        <dbReference type="ARBA" id="ARBA00004496"/>
    </source>
</evidence>
<evidence type="ECO:0000256" key="2">
    <source>
        <dbReference type="ARBA" id="ARBA00004752"/>
    </source>
</evidence>
<proteinExistence type="inferred from homology"/>
<sequence length="465" mass="48963">MTQGAAPSASGILPPSVFAGRNYAVLGLARTGMASIRALCDAGARVLAWDRDPEARRLAEQLVGDCRGMLQVAEIDRFSVAGYDGIVVSPGVPLNRHPITEIARATGVPIIGDIELFAQARAKLPPHKVAGITGTNGKSTTCALLHHLLKGAGYSTRLGGNIGIPVLSTEALEPNAMGPAIYVFELSSYQIDITNSLSCEAAAILNVSPDHLDRYDGSFEAYTESKVRLFGLQDARAMALVDRGSMKLPSVARAMAHRSPIVIEDVSLPGSPADWPSLQGPHNRGNAAAAVAIARRFGVEEDDIEAGLKSFRGLPHRMERVGEIAGVAFVNDSKATNPASTAPALAAFPPHDGRARIHWIVGGLPKGDTLGECEAMLDHVAAAYTIGEAGPMFSRLLEGRVPVQRSEMMGEAVRAAAEAARPGDVVLLSPACASFDQFRDYEKRGEAFASLVAMLADGDTAEGQS</sequence>
<dbReference type="Gene3D" id="3.90.190.20">
    <property type="entry name" value="Mur ligase, C-terminal domain"/>
    <property type="match status" value="1"/>
</dbReference>
<evidence type="ECO:0000259" key="10">
    <source>
        <dbReference type="Pfam" id="PF08245"/>
    </source>
</evidence>
<dbReference type="AlphaFoldDB" id="A0A1Z1FCN9"/>
<comment type="pathway">
    <text evidence="2 7 8">Cell wall biogenesis; peptidoglycan biosynthesis.</text>
</comment>
<evidence type="ECO:0000313" key="11">
    <source>
        <dbReference type="EMBL" id="ARU16524.1"/>
    </source>
</evidence>
<dbReference type="GO" id="GO:0071555">
    <property type="term" value="P:cell wall organization"/>
    <property type="evidence" value="ECO:0007669"/>
    <property type="project" value="UniProtKB-KW"/>
</dbReference>
<feature type="domain" description="Mur ligase central" evidence="10">
    <location>
        <begin position="132"/>
        <end position="241"/>
    </location>
</feature>
<keyword evidence="7 8" id="KW-0573">Peptidoglycan synthesis</keyword>
<evidence type="ECO:0000259" key="9">
    <source>
        <dbReference type="Pfam" id="PF02875"/>
    </source>
</evidence>
<dbReference type="STRING" id="450378.GCA_001661675_02101"/>
<dbReference type="InterPro" id="IPR005762">
    <property type="entry name" value="MurD"/>
</dbReference>
<feature type="domain" description="Mur ligase C-terminal" evidence="9">
    <location>
        <begin position="316"/>
        <end position="432"/>
    </location>
</feature>
<dbReference type="InterPro" id="IPR013221">
    <property type="entry name" value="Mur_ligase_cen"/>
</dbReference>
<dbReference type="SUPFAM" id="SSF53623">
    <property type="entry name" value="MurD-like peptide ligases, catalytic domain"/>
    <property type="match status" value="1"/>
</dbReference>
<evidence type="ECO:0000256" key="7">
    <source>
        <dbReference type="HAMAP-Rule" id="MF_00639"/>
    </source>
</evidence>
<dbReference type="NCBIfam" id="TIGR01087">
    <property type="entry name" value="murD"/>
    <property type="match status" value="1"/>
</dbReference>
<dbReference type="InterPro" id="IPR036565">
    <property type="entry name" value="Mur-like_cat_sf"/>
</dbReference>
<keyword evidence="6 7" id="KW-0067">ATP-binding</keyword>
<dbReference type="UniPathway" id="UPA00219"/>
<evidence type="ECO:0000256" key="8">
    <source>
        <dbReference type="RuleBase" id="RU003664"/>
    </source>
</evidence>
<dbReference type="HAMAP" id="MF_00639">
    <property type="entry name" value="MurD"/>
    <property type="match status" value="1"/>
</dbReference>
<dbReference type="GO" id="GO:0008764">
    <property type="term" value="F:UDP-N-acetylmuramoylalanine-D-glutamate ligase activity"/>
    <property type="evidence" value="ECO:0007669"/>
    <property type="project" value="UniProtKB-UniRule"/>
</dbReference>
<dbReference type="Proteomes" id="UP000195807">
    <property type="component" value="Chromosome"/>
</dbReference>
<dbReference type="RefSeq" id="WP_066846075.1">
    <property type="nucleotide sequence ID" value="NZ_CP019602.1"/>
</dbReference>
<dbReference type="GO" id="GO:0005524">
    <property type="term" value="F:ATP binding"/>
    <property type="evidence" value="ECO:0007669"/>
    <property type="project" value="UniProtKB-UniRule"/>
</dbReference>
<evidence type="ECO:0000256" key="4">
    <source>
        <dbReference type="ARBA" id="ARBA00022598"/>
    </source>
</evidence>
<evidence type="ECO:0000256" key="5">
    <source>
        <dbReference type="ARBA" id="ARBA00022741"/>
    </source>
</evidence>
<dbReference type="Pfam" id="PF02875">
    <property type="entry name" value="Mur_ligase_C"/>
    <property type="match status" value="1"/>
</dbReference>
<dbReference type="InterPro" id="IPR004101">
    <property type="entry name" value="Mur_ligase_C"/>
</dbReference>
<comment type="subcellular location">
    <subcellularLocation>
        <location evidence="1 7 8">Cytoplasm</location>
    </subcellularLocation>
</comment>
<dbReference type="Pfam" id="PF21799">
    <property type="entry name" value="MurD-like_N"/>
    <property type="match status" value="1"/>
</dbReference>
<dbReference type="Pfam" id="PF08245">
    <property type="entry name" value="Mur_ligase_M"/>
    <property type="match status" value="1"/>
</dbReference>
<comment type="function">
    <text evidence="7 8">Cell wall formation. Catalyzes the addition of glutamate to the nucleotide precursor UDP-N-acetylmuramoyl-L-alanine (UMA).</text>
</comment>
<keyword evidence="7 8" id="KW-0131">Cell cycle</keyword>
<dbReference type="InterPro" id="IPR036615">
    <property type="entry name" value="Mur_ligase_C_dom_sf"/>
</dbReference>
<evidence type="ECO:0000256" key="6">
    <source>
        <dbReference type="ARBA" id="ARBA00022840"/>
    </source>
</evidence>
<evidence type="ECO:0000313" key="12">
    <source>
        <dbReference type="Proteomes" id="UP000195807"/>
    </source>
</evidence>
<comment type="catalytic activity">
    <reaction evidence="7 8">
        <text>UDP-N-acetyl-alpha-D-muramoyl-L-alanine + D-glutamate + ATP = UDP-N-acetyl-alpha-D-muramoyl-L-alanyl-D-glutamate + ADP + phosphate + H(+)</text>
        <dbReference type="Rhea" id="RHEA:16429"/>
        <dbReference type="ChEBI" id="CHEBI:15378"/>
        <dbReference type="ChEBI" id="CHEBI:29986"/>
        <dbReference type="ChEBI" id="CHEBI:30616"/>
        <dbReference type="ChEBI" id="CHEBI:43474"/>
        <dbReference type="ChEBI" id="CHEBI:83898"/>
        <dbReference type="ChEBI" id="CHEBI:83900"/>
        <dbReference type="ChEBI" id="CHEBI:456216"/>
        <dbReference type="EC" id="6.3.2.9"/>
    </reaction>
</comment>
<dbReference type="GO" id="GO:0051301">
    <property type="term" value="P:cell division"/>
    <property type="evidence" value="ECO:0007669"/>
    <property type="project" value="UniProtKB-KW"/>
</dbReference>
<keyword evidence="7 8" id="KW-0133">Cell shape</keyword>
<dbReference type="Gene3D" id="3.40.50.720">
    <property type="entry name" value="NAD(P)-binding Rossmann-like Domain"/>
    <property type="match status" value="1"/>
</dbReference>
<dbReference type="EC" id="6.3.2.9" evidence="7 8"/>
<keyword evidence="4 7" id="KW-0436">Ligase</keyword>
<dbReference type="PANTHER" id="PTHR43692:SF1">
    <property type="entry name" value="UDP-N-ACETYLMURAMOYLALANINE--D-GLUTAMATE LIGASE"/>
    <property type="match status" value="1"/>
</dbReference>
<dbReference type="EMBL" id="CP019602">
    <property type="protein sequence ID" value="ARU16524.1"/>
    <property type="molecule type" value="Genomic_DNA"/>
</dbReference>
<dbReference type="GO" id="GO:0005737">
    <property type="term" value="C:cytoplasm"/>
    <property type="evidence" value="ECO:0007669"/>
    <property type="project" value="UniProtKB-SubCell"/>
</dbReference>
<dbReference type="GO" id="GO:0009252">
    <property type="term" value="P:peptidoglycan biosynthetic process"/>
    <property type="evidence" value="ECO:0007669"/>
    <property type="project" value="UniProtKB-UniRule"/>
</dbReference>
<dbReference type="OrthoDB" id="9809796at2"/>
<keyword evidence="5 7" id="KW-0547">Nucleotide-binding</keyword>
<comment type="similarity">
    <text evidence="7">Belongs to the MurCDEF family.</text>
</comment>
<gene>
    <name evidence="7" type="primary">murD</name>
    <name evidence="11" type="ORF">A9D14_10425</name>
</gene>
<keyword evidence="3 7" id="KW-0963">Cytoplasm</keyword>
<keyword evidence="7 8" id="KW-0961">Cell wall biogenesis/degradation</keyword>
<evidence type="ECO:0000256" key="3">
    <source>
        <dbReference type="ARBA" id="ARBA00022490"/>
    </source>
</evidence>
<dbReference type="SUPFAM" id="SSF51984">
    <property type="entry name" value="MurCD N-terminal domain"/>
    <property type="match status" value="1"/>
</dbReference>
<dbReference type="GO" id="GO:0008360">
    <property type="term" value="P:regulation of cell shape"/>
    <property type="evidence" value="ECO:0007669"/>
    <property type="project" value="UniProtKB-KW"/>
</dbReference>
<reference evidence="11 12" key="1">
    <citation type="submission" date="2017-01" db="EMBL/GenBank/DDBJ databases">
        <title>Complete genome sequence of esterase-producing bacterium Croceicoccus marinus E4A9.</title>
        <authorList>
            <person name="Wu Y.-H."/>
            <person name="Cheng H."/>
            <person name="Xu L."/>
            <person name="Huo Y.-Y."/>
            <person name="Wang C.-S."/>
            <person name="Xu X.-W."/>
        </authorList>
    </citation>
    <scope>NUCLEOTIDE SEQUENCE [LARGE SCALE GENOMIC DNA]</scope>
    <source>
        <strain evidence="11 12">E4A9</strain>
    </source>
</reference>
<dbReference type="PANTHER" id="PTHR43692">
    <property type="entry name" value="UDP-N-ACETYLMURAMOYLALANINE--D-GLUTAMATE LIGASE"/>
    <property type="match status" value="1"/>
</dbReference>
<dbReference type="SUPFAM" id="SSF53244">
    <property type="entry name" value="MurD-like peptide ligases, peptide-binding domain"/>
    <property type="match status" value="1"/>
</dbReference>
<accession>A0A1Z1FCN9</accession>
<keyword evidence="7 8" id="KW-0132">Cell division</keyword>
<name>A0A1Z1FCN9_9SPHN</name>
<dbReference type="Gene3D" id="3.40.1190.10">
    <property type="entry name" value="Mur-like, catalytic domain"/>
    <property type="match status" value="1"/>
</dbReference>
<feature type="binding site" evidence="7">
    <location>
        <begin position="134"/>
        <end position="140"/>
    </location>
    <ligand>
        <name>ATP</name>
        <dbReference type="ChEBI" id="CHEBI:30616"/>
    </ligand>
</feature>
<organism evidence="11 12">
    <name type="scientific">Croceicoccus marinus</name>
    <dbReference type="NCBI Taxonomy" id="450378"/>
    <lineage>
        <taxon>Bacteria</taxon>
        <taxon>Pseudomonadati</taxon>
        <taxon>Pseudomonadota</taxon>
        <taxon>Alphaproteobacteria</taxon>
        <taxon>Sphingomonadales</taxon>
        <taxon>Erythrobacteraceae</taxon>
        <taxon>Croceicoccus</taxon>
    </lineage>
</organism>